<evidence type="ECO:0000256" key="1">
    <source>
        <dbReference type="SAM" id="MobiDB-lite"/>
    </source>
</evidence>
<proteinExistence type="predicted"/>
<evidence type="ECO:0000313" key="3">
    <source>
        <dbReference type="Proteomes" id="UP001056634"/>
    </source>
</evidence>
<dbReference type="Proteomes" id="UP001056634">
    <property type="component" value="Segment"/>
</dbReference>
<gene>
    <name evidence="2" type="ORF">MARCHEWKA_03880</name>
</gene>
<organism evidence="2 3">
    <name type="scientific">Brevundimonas phage vB_BpoS-Marchewka</name>
    <dbReference type="NCBI Taxonomy" id="2948604"/>
    <lineage>
        <taxon>Viruses</taxon>
        <taxon>Duplodnaviria</taxon>
        <taxon>Heunggongvirae</taxon>
        <taxon>Uroviricota</taxon>
        <taxon>Caudoviricetes</taxon>
        <taxon>Jeanschmidtviridae</taxon>
        <taxon>Marchewkavirus</taxon>
        <taxon>Marchewkavirus marchewka</taxon>
    </lineage>
</organism>
<sequence>MKRHVNFINERGRKIRLEVRKHLLEGSDVKGVTYVLTGPHSTTEQTMTRVEAHLLASLLAEQMGYSLVPSPRTGRSNLRPRRMLTRRAS</sequence>
<reference evidence="2" key="1">
    <citation type="submission" date="2022-04" db="EMBL/GenBank/DDBJ databases">
        <authorList>
            <person name="Friedrich I."/>
            <person name="Schneider D."/>
            <person name="Poehlein A."/>
            <person name="Hertel R."/>
            <person name="Daniel R."/>
        </authorList>
    </citation>
    <scope>NUCLEOTIDE SEQUENCE</scope>
</reference>
<feature type="compositionally biased region" description="Basic residues" evidence="1">
    <location>
        <begin position="78"/>
        <end position="89"/>
    </location>
</feature>
<dbReference type="EMBL" id="ON529851">
    <property type="protein sequence ID" value="UTC28900.1"/>
    <property type="molecule type" value="Genomic_DNA"/>
</dbReference>
<protein>
    <submittedName>
        <fullName evidence="2">Uncharacterized protein</fullName>
    </submittedName>
</protein>
<keyword evidence="3" id="KW-1185">Reference proteome</keyword>
<name>A0A9E7N4R5_9CAUD</name>
<feature type="region of interest" description="Disordered" evidence="1">
    <location>
        <begin position="68"/>
        <end position="89"/>
    </location>
</feature>
<evidence type="ECO:0000313" key="2">
    <source>
        <dbReference type="EMBL" id="UTC28900.1"/>
    </source>
</evidence>
<accession>A0A9E7N4R5</accession>